<dbReference type="Proteomes" id="UP001295684">
    <property type="component" value="Unassembled WGS sequence"/>
</dbReference>
<comment type="caution">
    <text evidence="7">The sequence shown here is derived from an EMBL/GenBank/DDBJ whole genome shotgun (WGS) entry which is preliminary data.</text>
</comment>
<keyword evidence="4" id="KW-0206">Cytoskeleton</keyword>
<dbReference type="AlphaFoldDB" id="A0AAD1XHV3"/>
<dbReference type="InterPro" id="IPR004000">
    <property type="entry name" value="Actin"/>
</dbReference>
<dbReference type="PRINTS" id="PR00190">
    <property type="entry name" value="ACTIN"/>
</dbReference>
<comment type="catalytic activity">
    <reaction evidence="5">
        <text>ATP + H2O = ADP + phosphate + H(+)</text>
        <dbReference type="Rhea" id="RHEA:13065"/>
        <dbReference type="ChEBI" id="CHEBI:15377"/>
        <dbReference type="ChEBI" id="CHEBI:15378"/>
        <dbReference type="ChEBI" id="CHEBI:30616"/>
        <dbReference type="ChEBI" id="CHEBI:43474"/>
        <dbReference type="ChEBI" id="CHEBI:456216"/>
    </reaction>
</comment>
<dbReference type="Pfam" id="PF00022">
    <property type="entry name" value="Actin"/>
    <property type="match status" value="1"/>
</dbReference>
<reference evidence="7" key="1">
    <citation type="submission" date="2023-07" db="EMBL/GenBank/DDBJ databases">
        <authorList>
            <consortium name="AG Swart"/>
            <person name="Singh M."/>
            <person name="Singh A."/>
            <person name="Seah K."/>
            <person name="Emmerich C."/>
        </authorList>
    </citation>
    <scope>NUCLEOTIDE SEQUENCE</scope>
    <source>
        <strain evidence="7">DP1</strain>
    </source>
</reference>
<dbReference type="GO" id="GO:0005856">
    <property type="term" value="C:cytoskeleton"/>
    <property type="evidence" value="ECO:0007669"/>
    <property type="project" value="UniProtKB-SubCell"/>
</dbReference>
<keyword evidence="3" id="KW-0963">Cytoplasm</keyword>
<protein>
    <recommendedName>
        <fullName evidence="2">Actin, cytoplasmic</fullName>
    </recommendedName>
</protein>
<dbReference type="PANTHER" id="PTHR11937">
    <property type="entry name" value="ACTIN"/>
    <property type="match status" value="1"/>
</dbReference>
<comment type="similarity">
    <text evidence="6">Belongs to the actin family.</text>
</comment>
<evidence type="ECO:0000313" key="7">
    <source>
        <dbReference type="EMBL" id="CAI2372959.1"/>
    </source>
</evidence>
<dbReference type="Gene3D" id="3.30.420.40">
    <property type="match status" value="2"/>
</dbReference>
<dbReference type="SUPFAM" id="SSF53067">
    <property type="entry name" value="Actin-like ATPase domain"/>
    <property type="match status" value="2"/>
</dbReference>
<evidence type="ECO:0000256" key="1">
    <source>
        <dbReference type="ARBA" id="ARBA00004245"/>
    </source>
</evidence>
<dbReference type="FunFam" id="3.30.420.40:FF:000050">
    <property type="entry name" value="Actin, alpha skeletal muscle"/>
    <property type="match status" value="1"/>
</dbReference>
<evidence type="ECO:0000256" key="3">
    <source>
        <dbReference type="ARBA" id="ARBA00022490"/>
    </source>
</evidence>
<dbReference type="EMBL" id="CAMPGE010014280">
    <property type="protein sequence ID" value="CAI2372959.1"/>
    <property type="molecule type" value="Genomic_DNA"/>
</dbReference>
<dbReference type="InterPro" id="IPR043129">
    <property type="entry name" value="ATPase_NBD"/>
</dbReference>
<dbReference type="Gene3D" id="3.90.640.10">
    <property type="entry name" value="Actin, Chain A, domain 4"/>
    <property type="match status" value="1"/>
</dbReference>
<evidence type="ECO:0000256" key="2">
    <source>
        <dbReference type="ARBA" id="ARBA00020098"/>
    </source>
</evidence>
<sequence>MEEDFEPVIIDNGSGKIKAGFADYDAPKSIFPTVIGVPKSPGILVGMDQKDFYVGNEAIEKAKYLNSYWPIEQGRIVDLDKMKNVWEYLMNDELKFSPEDHKIFMTEPPKNDKKNRSDLTKMMFEEFNVNKFFLQTQAVLSLFASGMTTGTVVDCGYDISHTVPIYEGFALPQAIKEFNIAGKELTLYLKEELLRLSNFEYTESSNNLDVVNRIKETQCYVAQDFDAELKNASDQHSAKVVYKLPKGEIELDKQRIEIPELLFQPSKNGKTFDGIHKSSFDSIMKCDADIKRDLFSGIVLAGGSTMFEGMKERMKKEIQALAPAPNTPEVQAPADRKFSCWLGAAILSKIKSFDSMWIDKAEFDEDPENIVHRKCF</sequence>
<proteinExistence type="inferred from homology"/>
<dbReference type="SMART" id="SM00268">
    <property type="entry name" value="ACTIN"/>
    <property type="match status" value="1"/>
</dbReference>
<evidence type="ECO:0000256" key="4">
    <source>
        <dbReference type="ARBA" id="ARBA00023212"/>
    </source>
</evidence>
<comment type="subcellular location">
    <subcellularLocation>
        <location evidence="1">Cytoplasm</location>
        <location evidence="1">Cytoskeleton</location>
    </subcellularLocation>
</comment>
<evidence type="ECO:0000256" key="6">
    <source>
        <dbReference type="RuleBase" id="RU000487"/>
    </source>
</evidence>
<organism evidence="7 8">
    <name type="scientific">Euplotes crassus</name>
    <dbReference type="NCBI Taxonomy" id="5936"/>
    <lineage>
        <taxon>Eukaryota</taxon>
        <taxon>Sar</taxon>
        <taxon>Alveolata</taxon>
        <taxon>Ciliophora</taxon>
        <taxon>Intramacronucleata</taxon>
        <taxon>Spirotrichea</taxon>
        <taxon>Hypotrichia</taxon>
        <taxon>Euplotida</taxon>
        <taxon>Euplotidae</taxon>
        <taxon>Moneuplotes</taxon>
    </lineage>
</organism>
<accession>A0AAD1XHV3</accession>
<evidence type="ECO:0000313" key="8">
    <source>
        <dbReference type="Proteomes" id="UP001295684"/>
    </source>
</evidence>
<gene>
    <name evidence="7" type="ORF">ECRASSUSDP1_LOCUS14296</name>
</gene>
<name>A0AAD1XHV3_EUPCR</name>
<evidence type="ECO:0000256" key="5">
    <source>
        <dbReference type="ARBA" id="ARBA00049360"/>
    </source>
</evidence>
<keyword evidence="8" id="KW-1185">Reference proteome</keyword>